<reference evidence="2" key="1">
    <citation type="journal article" date="2023" name="Insect Mol. Biol.">
        <title>Genome sequencing provides insights into the evolution of gene families encoding plant cell wall-degrading enzymes in longhorned beetles.</title>
        <authorList>
            <person name="Shin N.R."/>
            <person name="Okamura Y."/>
            <person name="Kirsch R."/>
            <person name="Pauchet Y."/>
        </authorList>
    </citation>
    <scope>NUCLEOTIDE SEQUENCE</scope>
    <source>
        <strain evidence="2">AMC_N1</strain>
    </source>
</reference>
<comment type="caution">
    <text evidence="2">The sequence shown here is derived from an EMBL/GenBank/DDBJ whole genome shotgun (WGS) entry which is preliminary data.</text>
</comment>
<organism evidence="2 3">
    <name type="scientific">Aromia moschata</name>
    <dbReference type="NCBI Taxonomy" id="1265417"/>
    <lineage>
        <taxon>Eukaryota</taxon>
        <taxon>Metazoa</taxon>
        <taxon>Ecdysozoa</taxon>
        <taxon>Arthropoda</taxon>
        <taxon>Hexapoda</taxon>
        <taxon>Insecta</taxon>
        <taxon>Pterygota</taxon>
        <taxon>Neoptera</taxon>
        <taxon>Endopterygota</taxon>
        <taxon>Coleoptera</taxon>
        <taxon>Polyphaga</taxon>
        <taxon>Cucujiformia</taxon>
        <taxon>Chrysomeloidea</taxon>
        <taxon>Cerambycidae</taxon>
        <taxon>Cerambycinae</taxon>
        <taxon>Callichromatini</taxon>
        <taxon>Aromia</taxon>
    </lineage>
</organism>
<feature type="compositionally biased region" description="Basic and acidic residues" evidence="1">
    <location>
        <begin position="47"/>
        <end position="68"/>
    </location>
</feature>
<proteinExistence type="predicted"/>
<dbReference type="Proteomes" id="UP001162162">
    <property type="component" value="Unassembled WGS sequence"/>
</dbReference>
<feature type="compositionally biased region" description="Basic and acidic residues" evidence="1">
    <location>
        <begin position="218"/>
        <end position="237"/>
    </location>
</feature>
<keyword evidence="3" id="KW-1185">Reference proteome</keyword>
<evidence type="ECO:0000313" key="2">
    <source>
        <dbReference type="EMBL" id="KAJ8941463.1"/>
    </source>
</evidence>
<feature type="region of interest" description="Disordered" evidence="1">
    <location>
        <begin position="1"/>
        <end position="280"/>
    </location>
</feature>
<name>A0AAV8XT92_9CUCU</name>
<feature type="compositionally biased region" description="Basic and acidic residues" evidence="1">
    <location>
        <begin position="131"/>
        <end position="147"/>
    </location>
</feature>
<feature type="compositionally biased region" description="Basic and acidic residues" evidence="1">
    <location>
        <begin position="1"/>
        <end position="25"/>
    </location>
</feature>
<feature type="region of interest" description="Disordered" evidence="1">
    <location>
        <begin position="293"/>
        <end position="343"/>
    </location>
</feature>
<gene>
    <name evidence="2" type="ORF">NQ318_016903</name>
</gene>
<evidence type="ECO:0000256" key="1">
    <source>
        <dbReference type="SAM" id="MobiDB-lite"/>
    </source>
</evidence>
<accession>A0AAV8XT92</accession>
<feature type="compositionally biased region" description="Basic and acidic residues" evidence="1">
    <location>
        <begin position="85"/>
        <end position="124"/>
    </location>
</feature>
<feature type="compositionally biased region" description="Polar residues" evidence="1">
    <location>
        <begin position="252"/>
        <end position="278"/>
    </location>
</feature>
<sequence>MSAEALDKKLDDIQDPDSKQLKDSPGEEVEGVEGEDKTATGDETVEKDEKEENLTPEENSDKATDKQLEVQTNSKDGDLVDTNQVDEKSSKDDSELGKDAEKMEEKGSCAKQPEESVKSGKTETADSSVSEPKKEDVVAEKKEEVKPHVSLRSVRTRKNMGLNKDSDYQKVFLSTVKQADAGENGNKSASSEADSLKGRKGRSRKQKEETPPNEVSEEATKKLKLGEHEAVTKEEAPSTRVSTRMTRAKNIKLSQTTEQKSKNGNVPSSESSRVNSPVTALDSIIVVPDSAENSVDILEKDPLANSDEEVGPSPKPMNLQSFSLDYNESATPPPFRSFRLAGP</sequence>
<dbReference type="AlphaFoldDB" id="A0AAV8XT92"/>
<evidence type="ECO:0000313" key="3">
    <source>
        <dbReference type="Proteomes" id="UP001162162"/>
    </source>
</evidence>
<protein>
    <submittedName>
        <fullName evidence="2">Uncharacterized protein</fullName>
    </submittedName>
</protein>
<dbReference type="EMBL" id="JAPWTK010000371">
    <property type="protein sequence ID" value="KAJ8941463.1"/>
    <property type="molecule type" value="Genomic_DNA"/>
</dbReference>
<feature type="compositionally biased region" description="Polar residues" evidence="1">
    <location>
        <begin position="318"/>
        <end position="330"/>
    </location>
</feature>